<dbReference type="OMA" id="HWHPNND"/>
<feature type="binding site" evidence="3">
    <location>
        <position position="280"/>
    </location>
    <ligand>
        <name>Mn(2+)</name>
        <dbReference type="ChEBI" id="CHEBI:29035"/>
        <label>2</label>
    </ligand>
</feature>
<evidence type="ECO:0000256" key="4">
    <source>
        <dbReference type="SAM" id="MobiDB-lite"/>
    </source>
</evidence>
<feature type="binding site" evidence="3">
    <location>
        <position position="95"/>
    </location>
    <ligand>
        <name>Mn(2+)</name>
        <dbReference type="ChEBI" id="CHEBI:29035"/>
        <label>1</label>
    </ligand>
</feature>
<feature type="domain" description="Cupin type-1" evidence="5">
    <location>
        <begin position="52"/>
        <end position="192"/>
    </location>
</feature>
<dbReference type="EMBL" id="LMWI01000002">
    <property type="protein sequence ID" value="KUJ45048.1"/>
    <property type="molecule type" value="Genomic_DNA"/>
</dbReference>
<keyword evidence="7" id="KW-1185">Reference proteome</keyword>
<accession>A0A9X0I1I2</accession>
<dbReference type="CDD" id="cd20305">
    <property type="entry name" value="cupin_OxDC_C"/>
    <property type="match status" value="1"/>
</dbReference>
<dbReference type="PANTHER" id="PTHR35848:SF9">
    <property type="entry name" value="SLL1358 PROTEIN"/>
    <property type="match status" value="1"/>
</dbReference>
<evidence type="ECO:0000256" key="3">
    <source>
        <dbReference type="PIRSR" id="PIRSR617774-2"/>
    </source>
</evidence>
<dbReference type="AlphaFoldDB" id="A0A9X0I1I2"/>
<dbReference type="InterPro" id="IPR017774">
    <property type="entry name" value="Bicupin_oxalate_deCO2ase/Oxase"/>
</dbReference>
<dbReference type="Proteomes" id="UP000053246">
    <property type="component" value="Unassembled WGS sequence"/>
</dbReference>
<name>A0A9X0I1I2_9ACTN</name>
<sequence>MRKSDEFGMHSNGNGSLVGTLPRNPAIDDTHPDLVTPPSTDDGLLPNMVFPFSLAHTRRESGGWTREVTDRLLPIAHDLAIIDMKLDPGAYRELHWHIQSEWSIILKGSGRIGAVDQEGRNFLEDVKEGDLWYFPAGIPHYIQAFEEGMEFLLVFDDGCYSEDATFQLTDFLAHVPRSVIAKNFGWTEEQMRNLPEREKYMFHGQVPPPLAEQRVFSPTGDVPRTFKHAFLAQTPERFEGGSVRIADSTNFAAATTTTVAMVELEPGAMRELHWHPNGAEMQYVISGQGRMGVFSGGSTARTFNLQRGDVGYVPISLGHYIENLGDEPFVYLELFRTAKFEDMSLAQWLANVPPQVVADTLNMQRQVIEVLPKVKNAVQRH</sequence>
<reference evidence="6 7" key="1">
    <citation type="submission" date="2015-10" db="EMBL/GenBank/DDBJ databases">
        <authorList>
            <person name="Ju K.-S."/>
            <person name="Doroghazi J.R."/>
            <person name="Metcalf W.W."/>
        </authorList>
    </citation>
    <scope>NUCLEOTIDE SEQUENCE [LARGE SCALE GENOMIC DNA]</scope>
    <source>
        <strain evidence="6 7">NRRL B-24793</strain>
    </source>
</reference>
<evidence type="ECO:0000313" key="7">
    <source>
        <dbReference type="Proteomes" id="UP000053246"/>
    </source>
</evidence>
<protein>
    <submittedName>
        <fullName evidence="6">Oxalate decarboxylase</fullName>
    </submittedName>
</protein>
<dbReference type="GO" id="GO:0046872">
    <property type="term" value="F:metal ion binding"/>
    <property type="evidence" value="ECO:0007669"/>
    <property type="project" value="UniProtKB-KW"/>
</dbReference>
<feature type="region of interest" description="Disordered" evidence="4">
    <location>
        <begin position="1"/>
        <end position="29"/>
    </location>
</feature>
<dbReference type="NCBIfam" id="TIGR03404">
    <property type="entry name" value="bicupin_oxalic"/>
    <property type="match status" value="1"/>
</dbReference>
<comment type="caution">
    <text evidence="6">The sequence shown here is derived from an EMBL/GenBank/DDBJ whole genome shotgun (WGS) entry which is preliminary data.</text>
</comment>
<dbReference type="InterPro" id="IPR014710">
    <property type="entry name" value="RmlC-like_jellyroll"/>
</dbReference>
<dbReference type="Pfam" id="PF00190">
    <property type="entry name" value="Cupin_1"/>
    <property type="match status" value="2"/>
</dbReference>
<feature type="binding site" evidence="3">
    <location>
        <position position="101"/>
    </location>
    <ligand>
        <name>Mn(2+)</name>
        <dbReference type="ChEBI" id="CHEBI:29035"/>
        <label>1</label>
    </ligand>
</feature>
<evidence type="ECO:0000256" key="1">
    <source>
        <dbReference type="ARBA" id="ARBA00022723"/>
    </source>
</evidence>
<evidence type="ECO:0000256" key="2">
    <source>
        <dbReference type="PIRSR" id="PIRSR617774-1"/>
    </source>
</evidence>
<evidence type="ECO:0000313" key="6">
    <source>
        <dbReference type="EMBL" id="KUJ45048.1"/>
    </source>
</evidence>
<feature type="domain" description="Cupin type-1" evidence="5">
    <location>
        <begin position="228"/>
        <end position="369"/>
    </location>
</feature>
<gene>
    <name evidence="6" type="ORF">ADL17_18175</name>
</gene>
<dbReference type="InterPro" id="IPR006045">
    <property type="entry name" value="Cupin_1"/>
</dbReference>
<keyword evidence="1 3" id="KW-0479">Metal-binding</keyword>
<proteinExistence type="predicted"/>
<evidence type="ECO:0000259" key="5">
    <source>
        <dbReference type="SMART" id="SM00835"/>
    </source>
</evidence>
<feature type="binding site" evidence="3">
    <location>
        <position position="273"/>
    </location>
    <ligand>
        <name>Mn(2+)</name>
        <dbReference type="ChEBI" id="CHEBI:29035"/>
        <label>2</label>
    </ligand>
</feature>
<comment type="cofactor">
    <cofactor evidence="3">
        <name>Mn(2+)</name>
        <dbReference type="ChEBI" id="CHEBI:29035"/>
    </cofactor>
    <text evidence="3">Binds 2 manganese ions per subunit.</text>
</comment>
<dbReference type="GO" id="GO:0033609">
    <property type="term" value="P:oxalate metabolic process"/>
    <property type="evidence" value="ECO:0007669"/>
    <property type="project" value="InterPro"/>
</dbReference>
<feature type="binding site" evidence="3">
    <location>
        <position position="97"/>
    </location>
    <ligand>
        <name>Mn(2+)</name>
        <dbReference type="ChEBI" id="CHEBI:29035"/>
        <label>1</label>
    </ligand>
</feature>
<feature type="binding site" evidence="3">
    <location>
        <position position="319"/>
    </location>
    <ligand>
        <name>Mn(2+)</name>
        <dbReference type="ChEBI" id="CHEBI:29035"/>
        <label>2</label>
    </ligand>
</feature>
<dbReference type="PANTHER" id="PTHR35848">
    <property type="entry name" value="OXALATE-BINDING PROTEIN"/>
    <property type="match status" value="1"/>
</dbReference>
<feature type="binding site" evidence="3">
    <location>
        <position position="140"/>
    </location>
    <ligand>
        <name>Mn(2+)</name>
        <dbReference type="ChEBI" id="CHEBI:29035"/>
        <label>1</label>
    </ligand>
</feature>
<dbReference type="InterPro" id="IPR051610">
    <property type="entry name" value="GPI/OXD"/>
</dbReference>
<feature type="active site" description="Proton donor" evidence="2">
    <location>
        <position position="333"/>
    </location>
</feature>
<dbReference type="Gene3D" id="2.60.120.10">
    <property type="entry name" value="Jelly Rolls"/>
    <property type="match status" value="2"/>
</dbReference>
<dbReference type="CDD" id="cd20304">
    <property type="entry name" value="cupin_OxDC_N"/>
    <property type="match status" value="1"/>
</dbReference>
<feature type="binding site" evidence="3">
    <location>
        <position position="275"/>
    </location>
    <ligand>
        <name>Mn(2+)</name>
        <dbReference type="ChEBI" id="CHEBI:29035"/>
        <label>2</label>
    </ligand>
</feature>
<keyword evidence="3" id="KW-0464">Manganese</keyword>
<dbReference type="RefSeq" id="WP_013734352.1">
    <property type="nucleotide sequence ID" value="NZ_LMWI01000002.1"/>
</dbReference>
<dbReference type="InterPro" id="IPR011051">
    <property type="entry name" value="RmlC_Cupin_sf"/>
</dbReference>
<dbReference type="SMART" id="SM00835">
    <property type="entry name" value="Cupin_1"/>
    <property type="match status" value="2"/>
</dbReference>
<organism evidence="6 7">
    <name type="scientific">Micromonospora maris</name>
    <dbReference type="NCBI Taxonomy" id="1003110"/>
    <lineage>
        <taxon>Bacteria</taxon>
        <taxon>Bacillati</taxon>
        <taxon>Actinomycetota</taxon>
        <taxon>Actinomycetes</taxon>
        <taxon>Micromonosporales</taxon>
        <taxon>Micromonosporaceae</taxon>
        <taxon>Micromonospora</taxon>
    </lineage>
</organism>
<dbReference type="SUPFAM" id="SSF51182">
    <property type="entry name" value="RmlC-like cupins"/>
    <property type="match status" value="1"/>
</dbReference>